<evidence type="ECO:0000256" key="8">
    <source>
        <dbReference type="ARBA" id="ARBA00040937"/>
    </source>
</evidence>
<evidence type="ECO:0000313" key="12">
    <source>
        <dbReference type="Ensembl" id="ENSCMMP00000010943.1"/>
    </source>
</evidence>
<dbReference type="FunFam" id="3.40.50.150:FF:000199">
    <property type="entry name" value="arginine-hydroxylase NDUFAF5, mitochondrial isoform X1"/>
    <property type="match status" value="1"/>
</dbReference>
<proteinExistence type="inferred from homology"/>
<dbReference type="Pfam" id="PF13489">
    <property type="entry name" value="Methyltransf_23"/>
    <property type="match status" value="1"/>
</dbReference>
<evidence type="ECO:0000256" key="3">
    <source>
        <dbReference type="ARBA" id="ARBA00022603"/>
    </source>
</evidence>
<dbReference type="GO" id="GO:0032981">
    <property type="term" value="P:mitochondrial respiratory chain complex I assembly"/>
    <property type="evidence" value="ECO:0007669"/>
    <property type="project" value="UniProtKB-ARBA"/>
</dbReference>
<dbReference type="PANTHER" id="PTHR13090">
    <property type="entry name" value="ARGININE-HYDROXYLASE NDUFAF5, MITOCHONDRIAL"/>
    <property type="match status" value="1"/>
</dbReference>
<dbReference type="PANTHER" id="PTHR13090:SF1">
    <property type="entry name" value="ARGININE-HYDROXYLASE NDUFAF5, MITOCHONDRIAL"/>
    <property type="match status" value="1"/>
</dbReference>
<dbReference type="Gene3D" id="3.40.50.150">
    <property type="entry name" value="Vaccinia Virus protein VP39"/>
    <property type="match status" value="1"/>
</dbReference>
<evidence type="ECO:0000256" key="7">
    <source>
        <dbReference type="ARBA" id="ARBA00023128"/>
    </source>
</evidence>
<keyword evidence="5" id="KW-0809">Transit peptide</keyword>
<dbReference type="Proteomes" id="UP000694556">
    <property type="component" value="Chromosome 3"/>
</dbReference>
<dbReference type="GO" id="GO:0032259">
    <property type="term" value="P:methylation"/>
    <property type="evidence" value="ECO:0007669"/>
    <property type="project" value="UniProtKB-KW"/>
</dbReference>
<feature type="region of interest" description="Disordered" evidence="11">
    <location>
        <begin position="1"/>
        <end position="23"/>
    </location>
</feature>
<name>A0A8C3GI07_CAIMO</name>
<evidence type="ECO:0000256" key="4">
    <source>
        <dbReference type="ARBA" id="ARBA00022679"/>
    </source>
</evidence>
<keyword evidence="6" id="KW-0560">Oxidoreductase</keyword>
<evidence type="ECO:0000256" key="10">
    <source>
        <dbReference type="ARBA" id="ARBA00042549"/>
    </source>
</evidence>
<sequence length="362" mass="39039">MPQNGGGAHARGGAGRGGAGGGGGGGGCAARIMAAAGCLWRPGAVRWGGGRRRFWAPPPATAAAAAASSRPAATPPGVLSPFDRRLKRKQKNWAAVQAQRAQCEYLREEVGGRVADRLLDIPRTFPLALDLGSGRGYIAQHLTKKNAVESEVPTINVVADEEFLPFKEDTFDLVVSSLSLHWVNDLPKAFREIHQVLKPDGVFIGSMFGGDTLYELRCSLQLAELEREGGFSPHVSPFTAVSDLGHLLSRTGFNTLTVDTDEIQVNYPGLFEIMEDLQGMGESNCSWNRKPLLHRDTMLAAAAIYREMYGNSDGTVPATFQIFHMIGWKFHESQAKPAQRGSATVSLGDLAKIDGLLTREKK</sequence>
<evidence type="ECO:0000313" key="13">
    <source>
        <dbReference type="Proteomes" id="UP000694556"/>
    </source>
</evidence>
<evidence type="ECO:0000256" key="6">
    <source>
        <dbReference type="ARBA" id="ARBA00023002"/>
    </source>
</evidence>
<evidence type="ECO:0000256" key="11">
    <source>
        <dbReference type="SAM" id="MobiDB-lite"/>
    </source>
</evidence>
<reference evidence="12" key="1">
    <citation type="submission" date="2018-09" db="EMBL/GenBank/DDBJ databases">
        <title>Common duck and Muscovy duck high density SNP chip.</title>
        <authorList>
            <person name="Vignal A."/>
            <person name="Thebault N."/>
            <person name="Warren W.C."/>
        </authorList>
    </citation>
    <scope>NUCLEOTIDE SEQUENCE [LARGE SCALE GENOMIC DNA]</scope>
</reference>
<keyword evidence="4" id="KW-0808">Transferase</keyword>
<evidence type="ECO:0000256" key="2">
    <source>
        <dbReference type="ARBA" id="ARBA00008361"/>
    </source>
</evidence>
<reference evidence="12" key="3">
    <citation type="submission" date="2025-09" db="UniProtKB">
        <authorList>
            <consortium name="Ensembl"/>
        </authorList>
    </citation>
    <scope>IDENTIFICATION</scope>
</reference>
<reference evidence="12" key="2">
    <citation type="submission" date="2025-08" db="UniProtKB">
        <authorList>
            <consortium name="Ensembl"/>
        </authorList>
    </citation>
    <scope>IDENTIFICATION</scope>
</reference>
<evidence type="ECO:0000256" key="1">
    <source>
        <dbReference type="ARBA" id="ARBA00004173"/>
    </source>
</evidence>
<accession>A0A8C3GI07</accession>
<organism evidence="12 13">
    <name type="scientific">Cairina moschata</name>
    <name type="common">Muscovy duck</name>
    <dbReference type="NCBI Taxonomy" id="8855"/>
    <lineage>
        <taxon>Eukaryota</taxon>
        <taxon>Metazoa</taxon>
        <taxon>Chordata</taxon>
        <taxon>Craniata</taxon>
        <taxon>Vertebrata</taxon>
        <taxon>Euteleostomi</taxon>
        <taxon>Archelosauria</taxon>
        <taxon>Archosauria</taxon>
        <taxon>Dinosauria</taxon>
        <taxon>Saurischia</taxon>
        <taxon>Theropoda</taxon>
        <taxon>Coelurosauria</taxon>
        <taxon>Aves</taxon>
        <taxon>Neognathae</taxon>
        <taxon>Galloanserae</taxon>
        <taxon>Anseriformes</taxon>
        <taxon>Anatidae</taxon>
        <taxon>Anatinae</taxon>
        <taxon>Cairina</taxon>
    </lineage>
</organism>
<keyword evidence="13" id="KW-1185">Reference proteome</keyword>
<dbReference type="GO" id="GO:0005739">
    <property type="term" value="C:mitochondrion"/>
    <property type="evidence" value="ECO:0007669"/>
    <property type="project" value="UniProtKB-SubCell"/>
</dbReference>
<comment type="similarity">
    <text evidence="2">Belongs to the methyltransferase superfamily.</text>
</comment>
<dbReference type="CDD" id="cd02440">
    <property type="entry name" value="AdoMet_MTases"/>
    <property type="match status" value="1"/>
</dbReference>
<dbReference type="GO" id="GO:0008757">
    <property type="term" value="F:S-adenosylmethionine-dependent methyltransferase activity"/>
    <property type="evidence" value="ECO:0007669"/>
    <property type="project" value="InterPro"/>
</dbReference>
<dbReference type="GO" id="GO:0016491">
    <property type="term" value="F:oxidoreductase activity"/>
    <property type="evidence" value="ECO:0007669"/>
    <property type="project" value="UniProtKB-KW"/>
</dbReference>
<evidence type="ECO:0000256" key="5">
    <source>
        <dbReference type="ARBA" id="ARBA00022946"/>
    </source>
</evidence>
<dbReference type="AlphaFoldDB" id="A0A8C3GI07"/>
<dbReference type="Ensembl" id="ENSCMMT00000012033.1">
    <property type="protein sequence ID" value="ENSCMMP00000010943.1"/>
    <property type="gene ID" value="ENSCMMG00000006877.1"/>
</dbReference>
<protein>
    <recommendedName>
        <fullName evidence="8">Arginine-hydroxylase NDUFAF5, mitochondrial</fullName>
    </recommendedName>
    <alternativeName>
        <fullName evidence="9">NADH dehydrogenase [ubiquinone] 1 alpha subcomplex assembly factor 5</fullName>
    </alternativeName>
    <alternativeName>
        <fullName evidence="10">Putative methyltransferase NDUFAF5</fullName>
    </alternativeName>
</protein>
<evidence type="ECO:0000256" key="9">
    <source>
        <dbReference type="ARBA" id="ARBA00041833"/>
    </source>
</evidence>
<dbReference type="InterPro" id="IPR050602">
    <property type="entry name" value="Malonyl-ACP_OMT"/>
</dbReference>
<dbReference type="SUPFAM" id="SSF53335">
    <property type="entry name" value="S-adenosyl-L-methionine-dependent methyltransferases"/>
    <property type="match status" value="1"/>
</dbReference>
<keyword evidence="3" id="KW-0489">Methyltransferase</keyword>
<comment type="subcellular location">
    <subcellularLocation>
        <location evidence="1">Mitochondrion</location>
    </subcellularLocation>
</comment>
<keyword evidence="7" id="KW-0496">Mitochondrion</keyword>
<dbReference type="InterPro" id="IPR029063">
    <property type="entry name" value="SAM-dependent_MTases_sf"/>
</dbReference>